<dbReference type="Proteomes" id="UP000075882">
    <property type="component" value="Unassembled WGS sequence"/>
</dbReference>
<accession>A0A8W7PTK6</accession>
<dbReference type="EnsemblMetazoa" id="ACOM036575-RA">
    <property type="protein sequence ID" value="ACOM036575-PA.1"/>
    <property type="gene ID" value="ACOM036575"/>
</dbReference>
<proteinExistence type="predicted"/>
<name>A0A8W7PTK6_ANOCL</name>
<organism evidence="2">
    <name type="scientific">Anopheles coluzzii</name>
    <name type="common">African malaria mosquito</name>
    <dbReference type="NCBI Taxonomy" id="1518534"/>
    <lineage>
        <taxon>Eukaryota</taxon>
        <taxon>Metazoa</taxon>
        <taxon>Ecdysozoa</taxon>
        <taxon>Arthropoda</taxon>
        <taxon>Hexapoda</taxon>
        <taxon>Insecta</taxon>
        <taxon>Pterygota</taxon>
        <taxon>Neoptera</taxon>
        <taxon>Endopterygota</taxon>
        <taxon>Diptera</taxon>
        <taxon>Nematocera</taxon>
        <taxon>Culicoidea</taxon>
        <taxon>Culicidae</taxon>
        <taxon>Anophelinae</taxon>
        <taxon>Anopheles</taxon>
    </lineage>
</organism>
<protein>
    <submittedName>
        <fullName evidence="2">Uncharacterized protein</fullName>
    </submittedName>
</protein>
<feature type="region of interest" description="Disordered" evidence="1">
    <location>
        <begin position="134"/>
        <end position="155"/>
    </location>
</feature>
<reference evidence="2" key="1">
    <citation type="submission" date="2022-08" db="UniProtKB">
        <authorList>
            <consortium name="EnsemblMetazoa"/>
        </authorList>
    </citation>
    <scope>IDENTIFICATION</scope>
</reference>
<sequence>MAVENADSMCSLQQYAVVAINKQSAIRSSCGSILSSRGNSTKYWRSISSWRSIISARQDASACSMPAAAAAAAAAATDASERIMMSTAWQSLLFDRLARWGGGGGPAPPTAAMLAVSYGTTGGGGPAFERLPPPPAPPPAAAVASPIGPDADTSPPGSYMRVSRGIILAANSYRSSPRGTGMYSDWKELSLVITVVTAVAGATACIVAGTGRAGVGVID</sequence>
<evidence type="ECO:0000256" key="1">
    <source>
        <dbReference type="SAM" id="MobiDB-lite"/>
    </source>
</evidence>
<dbReference type="AlphaFoldDB" id="A0A8W7PTK6"/>
<evidence type="ECO:0000313" key="2">
    <source>
        <dbReference type="EnsemblMetazoa" id="ACOM036575-PA.1"/>
    </source>
</evidence>